<evidence type="ECO:0000313" key="3">
    <source>
        <dbReference type="EMBL" id="RJX43284.1"/>
    </source>
</evidence>
<feature type="transmembrane region" description="Helical" evidence="1">
    <location>
        <begin position="79"/>
        <end position="101"/>
    </location>
</feature>
<keyword evidence="1" id="KW-0472">Membrane</keyword>
<dbReference type="InterPro" id="IPR058460">
    <property type="entry name" value="DUF8147"/>
</dbReference>
<reference evidence="3 4" key="1">
    <citation type="submission" date="2018-06" db="EMBL/GenBank/DDBJ databases">
        <title>Halonotius sp. F13-13 a new haloarchaeeon isolated from a solar saltern from Isla Cristina, Huelva, Spain.</title>
        <authorList>
            <person name="Duran-Viseras A."/>
            <person name="Sanchez-Porro C."/>
            <person name="Ventosa A."/>
        </authorList>
    </citation>
    <scope>NUCLEOTIDE SEQUENCE [LARGE SCALE GENOMIC DNA]</scope>
    <source>
        <strain evidence="3 4">F13-13</strain>
    </source>
</reference>
<accession>A0A3A6PRV2</accession>
<comment type="caution">
    <text evidence="3">The sequence shown here is derived from an EMBL/GenBank/DDBJ whole genome shotgun (WGS) entry which is preliminary data.</text>
</comment>
<proteinExistence type="predicted"/>
<gene>
    <name evidence="3" type="ORF">DM826_06655</name>
</gene>
<dbReference type="Proteomes" id="UP000276588">
    <property type="component" value="Unassembled WGS sequence"/>
</dbReference>
<organism evidence="3 4">
    <name type="scientific">Halonotius aquaticus</name>
    <dbReference type="NCBI Taxonomy" id="2216978"/>
    <lineage>
        <taxon>Archaea</taxon>
        <taxon>Methanobacteriati</taxon>
        <taxon>Methanobacteriota</taxon>
        <taxon>Stenosarchaea group</taxon>
        <taxon>Halobacteria</taxon>
        <taxon>Halobacteriales</taxon>
        <taxon>Haloferacaceae</taxon>
        <taxon>Halonotius</taxon>
    </lineage>
</organism>
<evidence type="ECO:0000256" key="1">
    <source>
        <dbReference type="SAM" id="Phobius"/>
    </source>
</evidence>
<evidence type="ECO:0000259" key="2">
    <source>
        <dbReference type="Pfam" id="PF26472"/>
    </source>
</evidence>
<sequence length="149" mass="15006">MNRLPRALASVAVGIVVFGVLTVAVTEGLAPYVWPSLMLGVPAGGVAGIAAVPLVFFGLTAWAERRQTGRASDRTRRNLSVTVAAVGGFGVGSGLAFVVAMTQPIGLATAILIVALPAGLLTAAVAGSVVARRHHLSAHASTSPLTDSK</sequence>
<feature type="transmembrane region" description="Helical" evidence="1">
    <location>
        <begin position="107"/>
        <end position="131"/>
    </location>
</feature>
<feature type="transmembrane region" description="Helical" evidence="1">
    <location>
        <begin position="37"/>
        <end position="59"/>
    </location>
</feature>
<feature type="transmembrane region" description="Helical" evidence="1">
    <location>
        <begin position="7"/>
        <end position="25"/>
    </location>
</feature>
<name>A0A3A6PRV2_9EURY</name>
<keyword evidence="4" id="KW-1185">Reference proteome</keyword>
<dbReference type="RefSeq" id="WP_120102621.1">
    <property type="nucleotide sequence ID" value="NZ_QKNY01000009.1"/>
</dbReference>
<dbReference type="EMBL" id="QKNY01000009">
    <property type="protein sequence ID" value="RJX43284.1"/>
    <property type="molecule type" value="Genomic_DNA"/>
</dbReference>
<evidence type="ECO:0000313" key="4">
    <source>
        <dbReference type="Proteomes" id="UP000276588"/>
    </source>
</evidence>
<dbReference type="AlphaFoldDB" id="A0A3A6PRV2"/>
<keyword evidence="1" id="KW-1133">Transmembrane helix</keyword>
<dbReference type="Pfam" id="PF26472">
    <property type="entry name" value="DUF8147"/>
    <property type="match status" value="1"/>
</dbReference>
<protein>
    <recommendedName>
        <fullName evidence="2">DUF8147 domain-containing protein</fullName>
    </recommendedName>
</protein>
<keyword evidence="1" id="KW-0812">Transmembrane</keyword>
<feature type="domain" description="DUF8147" evidence="2">
    <location>
        <begin position="5"/>
        <end position="120"/>
    </location>
</feature>
<dbReference type="OrthoDB" id="187519at2157"/>